<evidence type="ECO:0000313" key="2">
    <source>
        <dbReference type="Proteomes" id="UP000195652"/>
    </source>
</evidence>
<dbReference type="PANTHER" id="PTHR38479:SF2">
    <property type="entry name" value="WINGED HELIX DNA-BINDING DOMAIN-CONTAINING PROTEIN"/>
    <property type="match status" value="1"/>
</dbReference>
<reference evidence="1 2" key="1">
    <citation type="journal article" date="2014" name="BMC Vet. Res.">
        <title>First report of Corynebacterium pseudotuberculosis from caseous lymphadenitis lesions in Black Alentejano pig (Sus scrofa domesticus).</title>
        <authorList>
            <person name="Oliveira M."/>
            <person name="Barroco C."/>
            <person name="Mottola C."/>
            <person name="Santos R."/>
            <person name="Lemsaddek A."/>
            <person name="Tavares L."/>
            <person name="Semedo-Lemsaddek T."/>
        </authorList>
    </citation>
    <scope>NUCLEOTIDE SEQUENCE [LARGE SCALE GENOMIC DNA]</scope>
    <source>
        <strain evidence="1 2">PO100/5</strain>
    </source>
</reference>
<evidence type="ECO:0000313" key="1">
    <source>
        <dbReference type="EMBL" id="ARU46173.1"/>
    </source>
</evidence>
<reference evidence="1 2" key="3">
    <citation type="journal article" date="2020" name="Int. J. Syst. Evol. Microbiol.">
        <title>Corynebacterium silvaticum sp. nov., a unique group of NTTB corynebacteria in wild boar and roe deer.</title>
        <authorList>
            <person name="Dangel A."/>
            <person name="Berger A."/>
            <person name="Rau J."/>
            <person name="Eisenberg T."/>
            <person name="Kampfer P."/>
            <person name="Margos G."/>
            <person name="Contzen M."/>
            <person name="Busse H.J."/>
            <person name="Konrad R."/>
            <person name="Peters M."/>
            <person name="Sting R."/>
            <person name="Sing A."/>
        </authorList>
    </citation>
    <scope>NUCLEOTIDE SEQUENCE [LARGE SCALE GENOMIC DNA]</scope>
    <source>
        <strain evidence="1 2">PO100/5</strain>
    </source>
</reference>
<dbReference type="InterPro" id="IPR009351">
    <property type="entry name" value="AlkZ-like"/>
</dbReference>
<accession>A0A7U5HLX2</accession>
<proteinExistence type="predicted"/>
<dbReference type="RefSeq" id="WP_087453989.1">
    <property type="nucleotide sequence ID" value="NZ_CP021417.2"/>
</dbReference>
<reference evidence="1 2" key="4">
    <citation type="journal article" date="2020" name="PLoS ONE">
        <title>Taxonomic classification of strain PO100/5 shows a broader geographic distribution and genetic markers of the recently described Corynebacterium silvaticum.</title>
        <authorList>
            <person name="Viana M.V.C."/>
            <person name="Profeta R."/>
            <person name="da Silva A.L."/>
            <person name="Hurtado R."/>
            <person name="Cerqueira J.C."/>
            <person name="Ribeiro B.F.S."/>
            <person name="Almeida M.O."/>
            <person name="Morais-Rodrigues F."/>
            <person name="Soares S.C."/>
            <person name="Oliveira M."/>
            <person name="Tavares L."/>
            <person name="Figueiredo H."/>
            <person name="Wattam A.R."/>
            <person name="Barh D."/>
            <person name="Ghosh P."/>
            <person name="Silva A."/>
            <person name="Azevedo V."/>
        </authorList>
    </citation>
    <scope>NUCLEOTIDE SEQUENCE [LARGE SCALE GENOMIC DNA]</scope>
    <source>
        <strain evidence="1 2">PO100/5</strain>
    </source>
</reference>
<organism evidence="1 2">
    <name type="scientific">Corynebacterium silvaticum</name>
    <dbReference type="NCBI Taxonomy" id="2320431"/>
    <lineage>
        <taxon>Bacteria</taxon>
        <taxon>Bacillati</taxon>
        <taxon>Actinomycetota</taxon>
        <taxon>Actinomycetes</taxon>
        <taxon>Mycobacteriales</taxon>
        <taxon>Corynebacteriaceae</taxon>
        <taxon>Corynebacterium</taxon>
    </lineage>
</organism>
<dbReference type="Pfam" id="PF06224">
    <property type="entry name" value="AlkZ-like"/>
    <property type="match status" value="1"/>
</dbReference>
<keyword evidence="2" id="KW-1185">Reference proteome</keyword>
<dbReference type="KEGG" id="csil:CBE74_06385"/>
<dbReference type="OrthoDB" id="9148135at2"/>
<dbReference type="GeneID" id="75007878"/>
<dbReference type="AlphaFoldDB" id="A0A7U5HLX2"/>
<name>A0A7U5HLX2_9CORY</name>
<gene>
    <name evidence="1" type="ORF">CBE74_06385</name>
</gene>
<dbReference type="EMBL" id="CP021417">
    <property type="protein sequence ID" value="ARU46173.1"/>
    <property type="molecule type" value="Genomic_DNA"/>
</dbReference>
<dbReference type="Proteomes" id="UP000195652">
    <property type="component" value="Chromosome"/>
</dbReference>
<sequence>MHDEEIRARRMIAHYLSPSDAHPQPKALSDAAFQMMATQGQNYAGGLQGLAVRTGVHELYTGTIQSHLDDCLKNYEVIRTWSQRGTLHFLHKDNAWIVAAIGKRGLGTIESSAQRFGITEQEYSEILERTIQLCVTPHSRQQLRDHLGIDSALLSNVMRRLGRTGDLIQGAKTGNHDTFIRADTAGCDVNRDASIETLVTNYFSTRGPDHIADCAWWSTLPKTVVRREARKAVDSGALLEVSPDVFMGSWQNNVSDSEITAALQLQIQLPPFDEYLMSYTQRDVLFSPQCDPLSVLTKNGISWPFMVSGGVIIGRSS</sequence>
<reference evidence="1 2" key="2">
    <citation type="journal article" date="2020" name="Antonie Van Leeuwenhoek">
        <title>Phylogenomic characterisation of a novel corynebacterial species pathogenic to animals.</title>
        <authorList>
            <person name="Moller J."/>
            <person name="Musella L."/>
            <person name="Melnikov V."/>
            <person name="Geissdorfer W."/>
            <person name="Burkovski A."/>
            <person name="Sangal V."/>
        </authorList>
    </citation>
    <scope>NUCLEOTIDE SEQUENCE [LARGE SCALE GENOMIC DNA]</scope>
    <source>
        <strain evidence="1 2">PO100/5</strain>
    </source>
</reference>
<protein>
    <submittedName>
        <fullName evidence="1">Crosslink repair DNA glycosylase YcaQ family protein</fullName>
    </submittedName>
</protein>
<dbReference type="PANTHER" id="PTHR38479">
    <property type="entry name" value="LMO0824 PROTEIN"/>
    <property type="match status" value="1"/>
</dbReference>